<evidence type="ECO:0000256" key="5">
    <source>
        <dbReference type="HAMAP-Rule" id="MF_00900"/>
    </source>
</evidence>
<evidence type="ECO:0000256" key="1">
    <source>
        <dbReference type="ARBA" id="ARBA00022723"/>
    </source>
</evidence>
<dbReference type="Gene3D" id="3.40.50.11060">
    <property type="entry name" value="GTPase HflX, N-terminal domain"/>
    <property type="match status" value="1"/>
</dbReference>
<sequence>MKDDSKTLKDSAILITYDREDSLKEALGLCDAAGYEVRKVIQHRFLNKSKYGLGEGKVEELKEMLSTIKPDVIIFDEILKPSQNYNLASTLKMNILDREALILQIFERRAKSSESTLQVKMAQLRYEMSRAREKVRLAKMGEQPGFMGIGKFEVDVYFNDIKNRMNGVKTKLTKASTQRALHRQARERFGFKTISLAGYTSAGKTTLFNILTGEEKEESPKLFTTLSTTTRKITLKNSEVLISDTVGFISKLPSYMVAAFKSTLEELVYTDVVIVVIDISDDILELRKKFKSCISTLDEIGVGKDKMIFVLNKSDLISKEEVVVRAKELGMDNYKKWLSVSSTTRYNINQLKMLVFEAIDAIPVTGRKTEISKPKKQRKLQR</sequence>
<dbReference type="Pfam" id="PF16360">
    <property type="entry name" value="GTP-bdg_M"/>
    <property type="match status" value="1"/>
</dbReference>
<dbReference type="InterPro" id="IPR016496">
    <property type="entry name" value="GTPase_HflX"/>
</dbReference>
<keyword evidence="2 5" id="KW-0547">Nucleotide-binding</keyword>
<feature type="domain" description="Hflx-type G" evidence="8">
    <location>
        <begin position="192"/>
        <end position="363"/>
    </location>
</feature>
<dbReference type="PANTHER" id="PTHR10229">
    <property type="entry name" value="GTP-BINDING PROTEIN HFLX"/>
    <property type="match status" value="1"/>
</dbReference>
<feature type="binding site" evidence="6">
    <location>
        <begin position="244"/>
        <end position="247"/>
    </location>
    <ligand>
        <name>GTP</name>
        <dbReference type="ChEBI" id="CHEBI:37565"/>
    </ligand>
</feature>
<evidence type="ECO:0000256" key="6">
    <source>
        <dbReference type="PIRSR" id="PIRSR006809-1"/>
    </source>
</evidence>
<dbReference type="InterPro" id="IPR027417">
    <property type="entry name" value="P-loop_NTPase"/>
</dbReference>
<reference evidence="10" key="1">
    <citation type="submission" date="2015-10" db="EMBL/GenBank/DDBJ databases">
        <authorList>
            <person name="Lehtovirta-Morley L.E."/>
            <person name="Vieille C."/>
        </authorList>
    </citation>
    <scope>NUCLEOTIDE SEQUENCE [LARGE SCALE GENOMIC DNA]</scope>
</reference>
<feature type="binding site" evidence="7">
    <location>
        <position position="205"/>
    </location>
    <ligand>
        <name>Mg(2+)</name>
        <dbReference type="ChEBI" id="CHEBI:18420"/>
    </ligand>
</feature>
<dbReference type="GO" id="GO:0003924">
    <property type="term" value="F:GTPase activity"/>
    <property type="evidence" value="ECO:0007669"/>
    <property type="project" value="UniProtKB-UniRule"/>
</dbReference>
<feature type="binding site" evidence="6">
    <location>
        <begin position="223"/>
        <end position="227"/>
    </location>
    <ligand>
        <name>GTP</name>
        <dbReference type="ChEBI" id="CHEBI:37565"/>
    </ligand>
</feature>
<feature type="binding site" evidence="6">
    <location>
        <begin position="198"/>
        <end position="205"/>
    </location>
    <ligand>
        <name>GTP</name>
        <dbReference type="ChEBI" id="CHEBI:37565"/>
    </ligand>
</feature>
<dbReference type="Gene3D" id="6.10.250.2860">
    <property type="match status" value="1"/>
</dbReference>
<feature type="binding site" evidence="6">
    <location>
        <begin position="312"/>
        <end position="315"/>
    </location>
    <ligand>
        <name>GTP</name>
        <dbReference type="ChEBI" id="CHEBI:37565"/>
    </ligand>
</feature>
<feature type="binding site" evidence="6">
    <location>
        <begin position="341"/>
        <end position="343"/>
    </location>
    <ligand>
        <name>GTP</name>
        <dbReference type="ChEBI" id="CHEBI:37565"/>
    </ligand>
</feature>
<dbReference type="InterPro" id="IPR006073">
    <property type="entry name" value="GTP-bd"/>
</dbReference>
<comment type="subcellular location">
    <subcellularLocation>
        <location evidence="5">Cytoplasm</location>
    </subcellularLocation>
    <text evidence="5">May associate with membranes.</text>
</comment>
<evidence type="ECO:0000313" key="9">
    <source>
        <dbReference type="EMBL" id="CUR52725.1"/>
    </source>
</evidence>
<dbReference type="InterPro" id="IPR042108">
    <property type="entry name" value="GTPase_HflX_N_sf"/>
</dbReference>
<evidence type="ECO:0000256" key="3">
    <source>
        <dbReference type="ARBA" id="ARBA00022842"/>
    </source>
</evidence>
<dbReference type="SUPFAM" id="SSF52540">
    <property type="entry name" value="P-loop containing nucleoside triphosphate hydrolases"/>
    <property type="match status" value="1"/>
</dbReference>
<dbReference type="InterPro" id="IPR030394">
    <property type="entry name" value="G_HFLX_dom"/>
</dbReference>
<comment type="similarity">
    <text evidence="5">Belongs to the TRAFAC class OBG-HflX-like GTPase superfamily. HflX GTPase family.</text>
</comment>
<dbReference type="GO" id="GO:0005737">
    <property type="term" value="C:cytoplasm"/>
    <property type="evidence" value="ECO:0007669"/>
    <property type="project" value="UniProtKB-SubCell"/>
</dbReference>
<feature type="binding site" evidence="7">
    <location>
        <position position="225"/>
    </location>
    <ligand>
        <name>Mg(2+)</name>
        <dbReference type="ChEBI" id="CHEBI:18420"/>
    </ligand>
</feature>
<dbReference type="PROSITE" id="PS51705">
    <property type="entry name" value="G_HFLX"/>
    <property type="match status" value="1"/>
</dbReference>
<dbReference type="InterPro" id="IPR032305">
    <property type="entry name" value="GTP-bd_M"/>
</dbReference>
<dbReference type="InterPro" id="IPR025121">
    <property type="entry name" value="GTPase_HflX_N"/>
</dbReference>
<comment type="cofactor">
    <cofactor evidence="7">
        <name>Mg(2+)</name>
        <dbReference type="ChEBI" id="CHEBI:18420"/>
    </cofactor>
</comment>
<accession>A0A128A5U4</accession>
<evidence type="ECO:0000256" key="2">
    <source>
        <dbReference type="ARBA" id="ARBA00022741"/>
    </source>
</evidence>
<dbReference type="CDD" id="cd01878">
    <property type="entry name" value="HflX"/>
    <property type="match status" value="1"/>
</dbReference>
<keyword evidence="5" id="KW-0963">Cytoplasm</keyword>
<evidence type="ECO:0000259" key="8">
    <source>
        <dbReference type="PROSITE" id="PS51705"/>
    </source>
</evidence>
<dbReference type="Proteomes" id="UP000196239">
    <property type="component" value="Chromosome 1"/>
</dbReference>
<protein>
    <recommendedName>
        <fullName evidence="5">GTPase HflX</fullName>
    </recommendedName>
    <alternativeName>
        <fullName evidence="5">GTP-binding protein HflX</fullName>
    </alternativeName>
</protein>
<organism evidence="9 10">
    <name type="scientific">Nitrosotalea devaniterrae</name>
    <dbReference type="NCBI Taxonomy" id="1078905"/>
    <lineage>
        <taxon>Archaea</taxon>
        <taxon>Nitrososphaerota</taxon>
        <taxon>Nitrososphaeria</taxon>
        <taxon>Nitrosotaleales</taxon>
        <taxon>Nitrosotaleaceae</taxon>
        <taxon>Nitrosotalea</taxon>
    </lineage>
</organism>
<dbReference type="EMBL" id="LN890280">
    <property type="protein sequence ID" value="CUR52725.1"/>
    <property type="molecule type" value="Genomic_DNA"/>
</dbReference>
<dbReference type="PIRSF" id="PIRSF006809">
    <property type="entry name" value="GTP-binding_hflX_prd"/>
    <property type="match status" value="1"/>
</dbReference>
<keyword evidence="4 5" id="KW-0342">GTP-binding</keyword>
<dbReference type="AlphaFoldDB" id="A0A128A5U4"/>
<evidence type="ECO:0000256" key="7">
    <source>
        <dbReference type="PIRSR" id="PIRSR006809-2"/>
    </source>
</evidence>
<name>A0A128A5U4_9ARCH</name>
<gene>
    <name evidence="5 9" type="primary">hflX</name>
    <name evidence="9" type="ORF">NDEV_1963</name>
</gene>
<dbReference type="Gene3D" id="3.40.50.300">
    <property type="entry name" value="P-loop containing nucleotide triphosphate hydrolases"/>
    <property type="match status" value="1"/>
</dbReference>
<keyword evidence="1 7" id="KW-0479">Metal-binding</keyword>
<keyword evidence="3 7" id="KW-0460">Magnesium</keyword>
<keyword evidence="10" id="KW-1185">Reference proteome</keyword>
<proteinExistence type="inferred from homology"/>
<evidence type="ECO:0000313" key="10">
    <source>
        <dbReference type="Proteomes" id="UP000196239"/>
    </source>
</evidence>
<evidence type="ECO:0000256" key="4">
    <source>
        <dbReference type="ARBA" id="ARBA00023134"/>
    </source>
</evidence>
<comment type="subunit">
    <text evidence="5">Monomer. Associates with the 50S ribosomal subunit.</text>
</comment>
<comment type="function">
    <text evidence="5">GTPase that associates with the 50S ribosomal subunit and may have a role during protein synthesis or ribosome biogenesis.</text>
</comment>
<dbReference type="GO" id="GO:0005525">
    <property type="term" value="F:GTP binding"/>
    <property type="evidence" value="ECO:0007669"/>
    <property type="project" value="UniProtKB-UniRule"/>
</dbReference>
<dbReference type="Pfam" id="PF01926">
    <property type="entry name" value="MMR_HSR1"/>
    <property type="match status" value="1"/>
</dbReference>
<dbReference type="GO" id="GO:0046872">
    <property type="term" value="F:metal ion binding"/>
    <property type="evidence" value="ECO:0007669"/>
    <property type="project" value="UniProtKB-KW"/>
</dbReference>
<dbReference type="HAMAP" id="MF_00900">
    <property type="entry name" value="GTPase_HflX"/>
    <property type="match status" value="1"/>
</dbReference>
<dbReference type="NCBIfam" id="TIGR03156">
    <property type="entry name" value="GTP_HflX"/>
    <property type="match status" value="1"/>
</dbReference>
<dbReference type="KEGG" id="ndv:NDEV_1963"/>
<dbReference type="Pfam" id="PF13167">
    <property type="entry name" value="GTP-bdg_N"/>
    <property type="match status" value="1"/>
</dbReference>
<dbReference type="GO" id="GO:0043022">
    <property type="term" value="F:ribosome binding"/>
    <property type="evidence" value="ECO:0007669"/>
    <property type="project" value="TreeGrafter"/>
</dbReference>
<dbReference type="PANTHER" id="PTHR10229:SF8">
    <property type="entry name" value="GTPASE HFLX"/>
    <property type="match status" value="1"/>
</dbReference>